<protein>
    <recommendedName>
        <fullName evidence="1">F-box associated beta-propeller type 3 domain-containing protein</fullName>
    </recommendedName>
</protein>
<accession>A0AAV0GHU7</accession>
<organism evidence="3 4">
    <name type="scientific">Cuscuta epithymum</name>
    <dbReference type="NCBI Taxonomy" id="186058"/>
    <lineage>
        <taxon>Eukaryota</taxon>
        <taxon>Viridiplantae</taxon>
        <taxon>Streptophyta</taxon>
        <taxon>Embryophyta</taxon>
        <taxon>Tracheophyta</taxon>
        <taxon>Spermatophyta</taxon>
        <taxon>Magnoliopsida</taxon>
        <taxon>eudicotyledons</taxon>
        <taxon>Gunneridae</taxon>
        <taxon>Pentapetalae</taxon>
        <taxon>asterids</taxon>
        <taxon>lamiids</taxon>
        <taxon>Solanales</taxon>
        <taxon>Convolvulaceae</taxon>
        <taxon>Cuscuteae</taxon>
        <taxon>Cuscuta</taxon>
        <taxon>Cuscuta subgen. Cuscuta</taxon>
    </lineage>
</organism>
<keyword evidence="4" id="KW-1185">Reference proteome</keyword>
<dbReference type="InterPro" id="IPR036047">
    <property type="entry name" value="F-box-like_dom_sf"/>
</dbReference>
<dbReference type="InterPro" id="IPR017451">
    <property type="entry name" value="F-box-assoc_interact_dom"/>
</dbReference>
<dbReference type="NCBIfam" id="TIGR01640">
    <property type="entry name" value="F_box_assoc_1"/>
    <property type="match status" value="1"/>
</dbReference>
<evidence type="ECO:0000313" key="4">
    <source>
        <dbReference type="Proteomes" id="UP001152523"/>
    </source>
</evidence>
<evidence type="ECO:0000313" key="2">
    <source>
        <dbReference type="EMBL" id="CAH9113445.1"/>
    </source>
</evidence>
<reference evidence="3" key="1">
    <citation type="submission" date="2022-07" db="EMBL/GenBank/DDBJ databases">
        <authorList>
            <person name="Macas J."/>
            <person name="Novak P."/>
            <person name="Neumann P."/>
        </authorList>
    </citation>
    <scope>NUCLEOTIDE SEQUENCE</scope>
</reference>
<proteinExistence type="predicted"/>
<comment type="caution">
    <text evidence="3">The sequence shown here is derived from an EMBL/GenBank/DDBJ whole genome shotgun (WGS) entry which is preliminary data.</text>
</comment>
<dbReference type="PANTHER" id="PTHR31111:SF134">
    <property type="entry name" value="F-BOX ASSOCIATED INTERACTION DOMAIN-CONTAINING PROTEIN"/>
    <property type="match status" value="1"/>
</dbReference>
<sequence length="324" mass="37570">MGSSLPSKDLMRLKSVCKDWMTIICNPRFAKEHLSHFLSNPAASYILILLNGVSVAAQERNLPNFKVPANKVLFQTHRPCSNSVNGLICFQPKNQNSYTIVYNLSTWEKRNLPPEKIEEGYKYALGFDHSSQNYKILHFGGKRGCEVLTLERQSSWRTVVDEPQFRTERAFESSGPIYCEGKIYFNKSYQNSEGYVHYFNVENERFGTIVVPPLDDGLYTHAPVVEVGPNNLGFVAWKYQRPCSPECRFWVWDQNQTWDLRWRFSMSSMATIWGSIEIGEIVIGVSKLFLYDVDTFTKKKLKGRLQGIIRTFSAIMWRTHFHYQ</sequence>
<dbReference type="EMBL" id="CAMAPF010000208">
    <property type="protein sequence ID" value="CAH9113445.1"/>
    <property type="molecule type" value="Genomic_DNA"/>
</dbReference>
<dbReference type="Proteomes" id="UP001152523">
    <property type="component" value="Unassembled WGS sequence"/>
</dbReference>
<gene>
    <name evidence="2" type="ORF">CEPIT_LOCUS20310</name>
    <name evidence="3" type="ORF">CEPIT_LOCUS43742</name>
</gene>
<dbReference type="SUPFAM" id="SSF81383">
    <property type="entry name" value="F-box domain"/>
    <property type="match status" value="1"/>
</dbReference>
<dbReference type="PANTHER" id="PTHR31111">
    <property type="entry name" value="BNAA05G37150D PROTEIN-RELATED"/>
    <property type="match status" value="1"/>
</dbReference>
<name>A0AAV0GHU7_9ASTE</name>
<dbReference type="EMBL" id="CAMAPF010001130">
    <property type="protein sequence ID" value="CAH9147435.1"/>
    <property type="molecule type" value="Genomic_DNA"/>
</dbReference>
<feature type="domain" description="F-box associated beta-propeller type 3" evidence="1">
    <location>
        <begin position="67"/>
        <end position="258"/>
    </location>
</feature>
<dbReference type="Pfam" id="PF08268">
    <property type="entry name" value="FBA_3"/>
    <property type="match status" value="1"/>
</dbReference>
<evidence type="ECO:0000259" key="1">
    <source>
        <dbReference type="Pfam" id="PF08268"/>
    </source>
</evidence>
<evidence type="ECO:0000313" key="3">
    <source>
        <dbReference type="EMBL" id="CAH9147435.1"/>
    </source>
</evidence>
<dbReference type="AlphaFoldDB" id="A0AAV0GHU7"/>
<dbReference type="InterPro" id="IPR013187">
    <property type="entry name" value="F-box-assoc_dom_typ3"/>
</dbReference>